<feature type="transmembrane region" description="Helical" evidence="7">
    <location>
        <begin position="20"/>
        <end position="42"/>
    </location>
</feature>
<feature type="transmembrane region" description="Helical" evidence="7">
    <location>
        <begin position="277"/>
        <end position="301"/>
    </location>
</feature>
<accession>A0ABU9UA47</accession>
<dbReference type="InterPro" id="IPR025857">
    <property type="entry name" value="MacB_PCD"/>
</dbReference>
<keyword evidence="5 7" id="KW-1133">Transmembrane helix</keyword>
<keyword evidence="11" id="KW-1185">Reference proteome</keyword>
<evidence type="ECO:0000256" key="1">
    <source>
        <dbReference type="ARBA" id="ARBA00004651"/>
    </source>
</evidence>
<evidence type="ECO:0000256" key="4">
    <source>
        <dbReference type="ARBA" id="ARBA00022692"/>
    </source>
</evidence>
<dbReference type="EMBL" id="JBCHKQ010000001">
    <property type="protein sequence ID" value="MEM5947541.1"/>
    <property type="molecule type" value="Genomic_DNA"/>
</dbReference>
<evidence type="ECO:0000259" key="9">
    <source>
        <dbReference type="Pfam" id="PF12704"/>
    </source>
</evidence>
<organism evidence="10 11">
    <name type="scientific">Rarispira pelagica</name>
    <dbReference type="NCBI Taxonomy" id="3141764"/>
    <lineage>
        <taxon>Bacteria</taxon>
        <taxon>Pseudomonadati</taxon>
        <taxon>Spirochaetota</taxon>
        <taxon>Spirochaetia</taxon>
        <taxon>Winmispirales</taxon>
        <taxon>Winmispiraceae</taxon>
        <taxon>Rarispira</taxon>
    </lineage>
</organism>
<comment type="subcellular location">
    <subcellularLocation>
        <location evidence="1">Cell membrane</location>
        <topology evidence="1">Multi-pass membrane protein</topology>
    </subcellularLocation>
</comment>
<evidence type="ECO:0000256" key="3">
    <source>
        <dbReference type="ARBA" id="ARBA00022475"/>
    </source>
</evidence>
<proteinExistence type="inferred from homology"/>
<keyword evidence="3" id="KW-1003">Cell membrane</keyword>
<feature type="domain" description="ABC3 transporter permease C-terminal" evidence="8">
    <location>
        <begin position="279"/>
        <end position="409"/>
    </location>
</feature>
<comment type="caution">
    <text evidence="10">The sequence shown here is derived from an EMBL/GenBank/DDBJ whole genome shotgun (WGS) entry which is preliminary data.</text>
</comment>
<dbReference type="InterPro" id="IPR003838">
    <property type="entry name" value="ABC3_permease_C"/>
</dbReference>
<dbReference type="InterPro" id="IPR051447">
    <property type="entry name" value="Lipoprotein-release_system"/>
</dbReference>
<evidence type="ECO:0000259" key="8">
    <source>
        <dbReference type="Pfam" id="PF02687"/>
    </source>
</evidence>
<reference evidence="10 11" key="1">
    <citation type="submission" date="2024-03" db="EMBL/GenBank/DDBJ databases">
        <title>Ignisphaera cupida sp. nov., a hyperthermophilic hydrolytic archaeon from a hot spring of Kamchatka, and proposal of Ignisphaeraceae fam. nov.</title>
        <authorList>
            <person name="Podosokorskaya O.A."/>
            <person name="Elcheninov A.G."/>
            <person name="Maltseva A.I."/>
            <person name="Zayulina K.S."/>
            <person name="Novikov A."/>
            <person name="Merkel A.Y."/>
        </authorList>
    </citation>
    <scope>NUCLEOTIDE SEQUENCE [LARGE SCALE GENOMIC DNA]</scope>
    <source>
        <strain evidence="10 11">38H-sp</strain>
    </source>
</reference>
<comment type="similarity">
    <text evidence="2">Belongs to the ABC-4 integral membrane protein family. LolC/E subfamily.</text>
</comment>
<evidence type="ECO:0000313" key="11">
    <source>
        <dbReference type="Proteomes" id="UP001466331"/>
    </source>
</evidence>
<sequence length="416" mass="46438">MKIREIAWRNIFRNKRRSVLSVAAIAIASMSIVLLFGLIDWFKTDMRDNLFRFFTGQIRVRHVDFDKYEHLSPLHLKIENANKLVEKIEKIDGVKAAAARIAFPAMVKQNDELTATYGKAIDMDREKNIAKLQESIIEGRLPQSGKKEIAIGPVLAKNLAKKVGDKITLLARTASYASNAMTFTITGIIKPAFSGMEKGFFIPLDTGQYFLRMRKPTDTAYKGASEIIILLKEKIKEDSIIPEIENLIKQGEYGSVKATKWEDIPTLYSIIGMAEQVYNFIGILFLVLGSTVIINTTMMVIYERMKEIGTMSALGMEGKQLVRLFFAEAFYLAIIGSVIGVALGAIASIPLSSYGIDYSEVFAGMDWPISTIIYITPNTKTYIQVFVFSVAVASLASFFPSRKAAKLDPIHALRTI</sequence>
<evidence type="ECO:0000256" key="5">
    <source>
        <dbReference type="ARBA" id="ARBA00022989"/>
    </source>
</evidence>
<feature type="domain" description="MacB-like periplasmic core" evidence="9">
    <location>
        <begin position="18"/>
        <end position="246"/>
    </location>
</feature>
<name>A0ABU9UA47_9SPIR</name>
<dbReference type="Pfam" id="PF12704">
    <property type="entry name" value="MacB_PCD"/>
    <property type="match status" value="1"/>
</dbReference>
<gene>
    <name evidence="10" type="ORF">WKV44_03185</name>
</gene>
<evidence type="ECO:0000256" key="7">
    <source>
        <dbReference type="SAM" id="Phobius"/>
    </source>
</evidence>
<feature type="transmembrane region" description="Helical" evidence="7">
    <location>
        <begin position="381"/>
        <end position="399"/>
    </location>
</feature>
<dbReference type="PANTHER" id="PTHR30489">
    <property type="entry name" value="LIPOPROTEIN-RELEASING SYSTEM TRANSMEMBRANE PROTEIN LOLE"/>
    <property type="match status" value="1"/>
</dbReference>
<evidence type="ECO:0000313" key="10">
    <source>
        <dbReference type="EMBL" id="MEM5947541.1"/>
    </source>
</evidence>
<dbReference type="Proteomes" id="UP001466331">
    <property type="component" value="Unassembled WGS sequence"/>
</dbReference>
<dbReference type="RefSeq" id="WP_420068989.1">
    <property type="nucleotide sequence ID" value="NZ_JBCHKQ010000001.1"/>
</dbReference>
<dbReference type="Pfam" id="PF02687">
    <property type="entry name" value="FtsX"/>
    <property type="match status" value="1"/>
</dbReference>
<keyword evidence="4 7" id="KW-0812">Transmembrane</keyword>
<feature type="transmembrane region" description="Helical" evidence="7">
    <location>
        <begin position="321"/>
        <end position="349"/>
    </location>
</feature>
<evidence type="ECO:0000256" key="2">
    <source>
        <dbReference type="ARBA" id="ARBA00005236"/>
    </source>
</evidence>
<evidence type="ECO:0000256" key="6">
    <source>
        <dbReference type="ARBA" id="ARBA00023136"/>
    </source>
</evidence>
<dbReference type="PANTHER" id="PTHR30489:SF0">
    <property type="entry name" value="LIPOPROTEIN-RELEASING SYSTEM TRANSMEMBRANE PROTEIN LOLE"/>
    <property type="match status" value="1"/>
</dbReference>
<keyword evidence="6 7" id="KW-0472">Membrane</keyword>
<protein>
    <submittedName>
        <fullName evidence="10">FtsX-like permease family protein</fullName>
    </submittedName>
</protein>